<reference evidence="2" key="1">
    <citation type="journal article" date="2020" name="Mol. Plant Microbe Interact.">
        <title>Genome Sequence of the Biocontrol Agent Coniothyrium minitans strain Conio (IMI 134523).</title>
        <authorList>
            <person name="Patel D."/>
            <person name="Shittu T.A."/>
            <person name="Baroncelli R."/>
            <person name="Muthumeenakshi S."/>
            <person name="Osborne T.H."/>
            <person name="Janganan T.K."/>
            <person name="Sreenivasaprasad S."/>
        </authorList>
    </citation>
    <scope>NUCLEOTIDE SEQUENCE</scope>
    <source>
        <strain evidence="2">Conio</strain>
    </source>
</reference>
<dbReference type="Proteomes" id="UP000756921">
    <property type="component" value="Unassembled WGS sequence"/>
</dbReference>
<protein>
    <submittedName>
        <fullName evidence="2">Uncharacterized protein</fullName>
    </submittedName>
</protein>
<comment type="caution">
    <text evidence="2">The sequence shown here is derived from an EMBL/GenBank/DDBJ whole genome shotgun (WGS) entry which is preliminary data.</text>
</comment>
<dbReference type="EMBL" id="WJXW01000006">
    <property type="protein sequence ID" value="KAF9735366.1"/>
    <property type="molecule type" value="Genomic_DNA"/>
</dbReference>
<keyword evidence="3" id="KW-1185">Reference proteome</keyword>
<proteinExistence type="predicted"/>
<sequence length="140" mass="14509">MGRRCIWDLGSSAGRLASHRNFGAKTRSCSTSFSGSAQSGASELDGISGGLHPCLVTRAANSVLQPREASLPSQPAGPPNEMSIPSHYSAAIGKDSMQAAAFQCTCKPQASRADTYIVHVSAEQLVPALCAPRSAVDYGT</sequence>
<accession>A0A9P6GGQ2</accession>
<organism evidence="2 3">
    <name type="scientific">Paraphaeosphaeria minitans</name>
    <dbReference type="NCBI Taxonomy" id="565426"/>
    <lineage>
        <taxon>Eukaryota</taxon>
        <taxon>Fungi</taxon>
        <taxon>Dikarya</taxon>
        <taxon>Ascomycota</taxon>
        <taxon>Pezizomycotina</taxon>
        <taxon>Dothideomycetes</taxon>
        <taxon>Pleosporomycetidae</taxon>
        <taxon>Pleosporales</taxon>
        <taxon>Massarineae</taxon>
        <taxon>Didymosphaeriaceae</taxon>
        <taxon>Paraphaeosphaeria</taxon>
    </lineage>
</organism>
<gene>
    <name evidence="2" type="ORF">PMIN01_06771</name>
</gene>
<evidence type="ECO:0000256" key="1">
    <source>
        <dbReference type="SAM" id="MobiDB-lite"/>
    </source>
</evidence>
<feature type="region of interest" description="Disordered" evidence="1">
    <location>
        <begin position="65"/>
        <end position="85"/>
    </location>
</feature>
<evidence type="ECO:0000313" key="2">
    <source>
        <dbReference type="EMBL" id="KAF9735366.1"/>
    </source>
</evidence>
<evidence type="ECO:0000313" key="3">
    <source>
        <dbReference type="Proteomes" id="UP000756921"/>
    </source>
</evidence>
<dbReference type="AlphaFoldDB" id="A0A9P6GGQ2"/>
<name>A0A9P6GGQ2_9PLEO</name>